<feature type="region of interest" description="Disordered" evidence="1">
    <location>
        <begin position="89"/>
        <end position="150"/>
    </location>
</feature>
<feature type="compositionally biased region" description="Basic and acidic residues" evidence="1">
    <location>
        <begin position="102"/>
        <end position="150"/>
    </location>
</feature>
<dbReference type="RefSeq" id="WP_189036432.1">
    <property type="nucleotide sequence ID" value="NZ_BMMP01000004.1"/>
</dbReference>
<sequence length="150" mass="16757">MAIEYVPVYDENGVDVGGYTESVPAVPEQDEPDWNDPDSYHLEAEPMATPVYTKAEKAKRARLLLKGAKRSAGDVSGIERQLDRIDAAARDRGRRKAAAHQRTLDAAKDEVAQARVKERTAPRGPERQAARETRRAAERRLRLVERGAPR</sequence>
<proteinExistence type="predicted"/>
<dbReference type="EMBL" id="BMMP01000004">
    <property type="protein sequence ID" value="GGO46438.1"/>
    <property type="molecule type" value="Genomic_DNA"/>
</dbReference>
<evidence type="ECO:0000313" key="3">
    <source>
        <dbReference type="Proteomes" id="UP000631535"/>
    </source>
</evidence>
<organism evidence="2 3">
    <name type="scientific">Streptomyces daqingensis</name>
    <dbReference type="NCBI Taxonomy" id="1472640"/>
    <lineage>
        <taxon>Bacteria</taxon>
        <taxon>Bacillati</taxon>
        <taxon>Actinomycetota</taxon>
        <taxon>Actinomycetes</taxon>
        <taxon>Kitasatosporales</taxon>
        <taxon>Streptomycetaceae</taxon>
        <taxon>Streptomyces</taxon>
    </lineage>
</organism>
<accession>A0ABQ2M3E4</accession>
<dbReference type="Proteomes" id="UP000631535">
    <property type="component" value="Unassembled WGS sequence"/>
</dbReference>
<feature type="region of interest" description="Disordered" evidence="1">
    <location>
        <begin position="16"/>
        <end position="38"/>
    </location>
</feature>
<evidence type="ECO:0000313" key="2">
    <source>
        <dbReference type="EMBL" id="GGO46438.1"/>
    </source>
</evidence>
<evidence type="ECO:0000256" key="1">
    <source>
        <dbReference type="SAM" id="MobiDB-lite"/>
    </source>
</evidence>
<name>A0ABQ2M3E4_9ACTN</name>
<reference evidence="3" key="1">
    <citation type="journal article" date="2019" name="Int. J. Syst. Evol. Microbiol.">
        <title>The Global Catalogue of Microorganisms (GCM) 10K type strain sequencing project: providing services to taxonomists for standard genome sequencing and annotation.</title>
        <authorList>
            <consortium name="The Broad Institute Genomics Platform"/>
            <consortium name="The Broad Institute Genome Sequencing Center for Infectious Disease"/>
            <person name="Wu L."/>
            <person name="Ma J."/>
        </authorList>
    </citation>
    <scope>NUCLEOTIDE SEQUENCE [LARGE SCALE GENOMIC DNA]</scope>
    <source>
        <strain evidence="3">CGMCC 4.7178</strain>
    </source>
</reference>
<comment type="caution">
    <text evidence="2">The sequence shown here is derived from an EMBL/GenBank/DDBJ whole genome shotgun (WGS) entry which is preliminary data.</text>
</comment>
<gene>
    <name evidence="2" type="ORF">GCM10012287_16770</name>
</gene>
<protein>
    <submittedName>
        <fullName evidence="2">Uncharacterized protein</fullName>
    </submittedName>
</protein>
<keyword evidence="3" id="KW-1185">Reference proteome</keyword>